<organism evidence="9 10">
    <name type="scientific">Roseovarius pelagicus</name>
    <dbReference type="NCBI Taxonomy" id="2980108"/>
    <lineage>
        <taxon>Bacteria</taxon>
        <taxon>Pseudomonadati</taxon>
        <taxon>Pseudomonadota</taxon>
        <taxon>Alphaproteobacteria</taxon>
        <taxon>Rhodobacterales</taxon>
        <taxon>Roseobacteraceae</taxon>
        <taxon>Roseovarius</taxon>
    </lineage>
</organism>
<name>A0ABY6DAK3_9RHOB</name>
<evidence type="ECO:0000313" key="10">
    <source>
        <dbReference type="Proteomes" id="UP001064087"/>
    </source>
</evidence>
<proteinExistence type="inferred from homology"/>
<dbReference type="PANTHER" id="PTHR43163">
    <property type="entry name" value="DIPEPTIDE TRANSPORT SYSTEM PERMEASE PROTEIN DPPB-RELATED"/>
    <property type="match status" value="1"/>
</dbReference>
<dbReference type="PANTHER" id="PTHR43163:SF2">
    <property type="entry name" value="ABC TRANSPORTER PERMEASE PROTEIN"/>
    <property type="match status" value="1"/>
</dbReference>
<comment type="similarity">
    <text evidence="7">Belongs to the binding-protein-dependent transport system permease family.</text>
</comment>
<feature type="transmembrane region" description="Helical" evidence="7">
    <location>
        <begin position="246"/>
        <end position="270"/>
    </location>
</feature>
<dbReference type="SUPFAM" id="SSF161098">
    <property type="entry name" value="MetI-like"/>
    <property type="match status" value="1"/>
</dbReference>
<dbReference type="InterPro" id="IPR000515">
    <property type="entry name" value="MetI-like"/>
</dbReference>
<evidence type="ECO:0000256" key="4">
    <source>
        <dbReference type="ARBA" id="ARBA00022692"/>
    </source>
</evidence>
<keyword evidence="10" id="KW-1185">Reference proteome</keyword>
<dbReference type="RefSeq" id="WP_165192877.1">
    <property type="nucleotide sequence ID" value="NZ_CP106738.1"/>
</dbReference>
<comment type="subcellular location">
    <subcellularLocation>
        <location evidence="1 7">Cell membrane</location>
        <topology evidence="1 7">Multi-pass membrane protein</topology>
    </subcellularLocation>
</comment>
<keyword evidence="5 7" id="KW-1133">Transmembrane helix</keyword>
<gene>
    <name evidence="9" type="ORF">N7U68_19225</name>
</gene>
<evidence type="ECO:0000313" key="9">
    <source>
        <dbReference type="EMBL" id="UXX83177.1"/>
    </source>
</evidence>
<sequence length="321" mass="34846">MTLFLFRRLLQGLLMVLVASMLVFVGVYAIGDPMSLLVPPDATTETREAARQALGLDRPLYIQYFAFLTNAVQGDLGISFVFRESALKVILERLPATLELASASMLLAIVIGIPFGVIAGMKPGGLADRALLIGSVLGLSLPTFWIGILLILFFAVNLGVLPASGRGDTVEVFGVGLSFLTLDGLRHLVLPALSLSLLPMAILGRLTRSGVIEAMSLDFARFARAQGNTRSGIVTRYVLRYISMPLVTVVGIYFGTLIAFAVVTESVFSWPGMGKLIIESINQLDRPMVVAYMMLSTVLFMFINLAVDIIYSLLDPRVRLK</sequence>
<keyword evidence="4 7" id="KW-0812">Transmembrane</keyword>
<keyword evidence="6 7" id="KW-0472">Membrane</keyword>
<dbReference type="InterPro" id="IPR045621">
    <property type="entry name" value="BPD_transp_1_N"/>
</dbReference>
<dbReference type="EMBL" id="CP106738">
    <property type="protein sequence ID" value="UXX83177.1"/>
    <property type="molecule type" value="Genomic_DNA"/>
</dbReference>
<feature type="domain" description="ABC transmembrane type-1" evidence="8">
    <location>
        <begin position="94"/>
        <end position="311"/>
    </location>
</feature>
<evidence type="ECO:0000256" key="1">
    <source>
        <dbReference type="ARBA" id="ARBA00004651"/>
    </source>
</evidence>
<dbReference type="Pfam" id="PF19300">
    <property type="entry name" value="BPD_transp_1_N"/>
    <property type="match status" value="1"/>
</dbReference>
<keyword evidence="3" id="KW-1003">Cell membrane</keyword>
<feature type="transmembrane region" description="Helical" evidence="7">
    <location>
        <begin position="188"/>
        <end position="206"/>
    </location>
</feature>
<evidence type="ECO:0000256" key="7">
    <source>
        <dbReference type="RuleBase" id="RU363032"/>
    </source>
</evidence>
<dbReference type="InterPro" id="IPR035906">
    <property type="entry name" value="MetI-like_sf"/>
</dbReference>
<dbReference type="Pfam" id="PF00528">
    <property type="entry name" value="BPD_transp_1"/>
    <property type="match status" value="1"/>
</dbReference>
<dbReference type="Gene3D" id="1.10.3720.10">
    <property type="entry name" value="MetI-like"/>
    <property type="match status" value="1"/>
</dbReference>
<dbReference type="PROSITE" id="PS50928">
    <property type="entry name" value="ABC_TM1"/>
    <property type="match status" value="1"/>
</dbReference>
<evidence type="ECO:0000256" key="5">
    <source>
        <dbReference type="ARBA" id="ARBA00022989"/>
    </source>
</evidence>
<evidence type="ECO:0000256" key="3">
    <source>
        <dbReference type="ARBA" id="ARBA00022475"/>
    </source>
</evidence>
<feature type="transmembrane region" description="Helical" evidence="7">
    <location>
        <begin position="290"/>
        <end position="314"/>
    </location>
</feature>
<dbReference type="Proteomes" id="UP001064087">
    <property type="component" value="Chromosome"/>
</dbReference>
<evidence type="ECO:0000256" key="2">
    <source>
        <dbReference type="ARBA" id="ARBA00022448"/>
    </source>
</evidence>
<feature type="transmembrane region" description="Helical" evidence="7">
    <location>
        <begin position="12"/>
        <end position="31"/>
    </location>
</feature>
<evidence type="ECO:0000259" key="8">
    <source>
        <dbReference type="PROSITE" id="PS50928"/>
    </source>
</evidence>
<feature type="transmembrane region" description="Helical" evidence="7">
    <location>
        <begin position="131"/>
        <end position="156"/>
    </location>
</feature>
<protein>
    <submittedName>
        <fullName evidence="9">ABC transporter permease</fullName>
    </submittedName>
</protein>
<dbReference type="CDD" id="cd06261">
    <property type="entry name" value="TM_PBP2"/>
    <property type="match status" value="1"/>
</dbReference>
<feature type="transmembrane region" description="Helical" evidence="7">
    <location>
        <begin position="100"/>
        <end position="119"/>
    </location>
</feature>
<evidence type="ECO:0000256" key="6">
    <source>
        <dbReference type="ARBA" id="ARBA00023136"/>
    </source>
</evidence>
<accession>A0ABY6DAK3</accession>
<reference evidence="9" key="1">
    <citation type="submission" date="2022-10" db="EMBL/GenBank/DDBJ databases">
        <title>Roseovarius pelagicus sp. nov., isolated from Arctic seawater.</title>
        <authorList>
            <person name="Hong Y.W."/>
            <person name="Hwang C.Y."/>
        </authorList>
    </citation>
    <scope>NUCLEOTIDE SEQUENCE</scope>
    <source>
        <strain evidence="9">HL-MP18</strain>
    </source>
</reference>
<keyword evidence="2 7" id="KW-0813">Transport</keyword>